<evidence type="ECO:0000313" key="6">
    <source>
        <dbReference type="Proteomes" id="UP001187192"/>
    </source>
</evidence>
<name>A0AA87Z8Y5_FICCA</name>
<feature type="domain" description="Disease resistance R13L4/SHOC-2-like LRR" evidence="4">
    <location>
        <begin position="15"/>
        <end position="106"/>
    </location>
</feature>
<dbReference type="InterPro" id="IPR045344">
    <property type="entry name" value="C-JID"/>
</dbReference>
<accession>A0AA87Z8Y5</accession>
<keyword evidence="1" id="KW-0433">Leucine-rich repeat</keyword>
<evidence type="ECO:0000256" key="2">
    <source>
        <dbReference type="ARBA" id="ARBA00022737"/>
    </source>
</evidence>
<keyword evidence="2" id="KW-0677">Repeat</keyword>
<dbReference type="SUPFAM" id="SSF52058">
    <property type="entry name" value="L domain-like"/>
    <property type="match status" value="1"/>
</dbReference>
<reference evidence="5" key="1">
    <citation type="submission" date="2023-07" db="EMBL/GenBank/DDBJ databases">
        <title>draft genome sequence of fig (Ficus carica).</title>
        <authorList>
            <person name="Takahashi T."/>
            <person name="Nishimura K."/>
        </authorList>
    </citation>
    <scope>NUCLEOTIDE SEQUENCE</scope>
</reference>
<keyword evidence="6" id="KW-1185">Reference proteome</keyword>
<organism evidence="5 6">
    <name type="scientific">Ficus carica</name>
    <name type="common">Common fig</name>
    <dbReference type="NCBI Taxonomy" id="3494"/>
    <lineage>
        <taxon>Eukaryota</taxon>
        <taxon>Viridiplantae</taxon>
        <taxon>Streptophyta</taxon>
        <taxon>Embryophyta</taxon>
        <taxon>Tracheophyta</taxon>
        <taxon>Spermatophyta</taxon>
        <taxon>Magnoliopsida</taxon>
        <taxon>eudicotyledons</taxon>
        <taxon>Gunneridae</taxon>
        <taxon>Pentapetalae</taxon>
        <taxon>rosids</taxon>
        <taxon>fabids</taxon>
        <taxon>Rosales</taxon>
        <taxon>Moraceae</taxon>
        <taxon>Ficeae</taxon>
        <taxon>Ficus</taxon>
    </lineage>
</organism>
<evidence type="ECO:0000256" key="1">
    <source>
        <dbReference type="ARBA" id="ARBA00022614"/>
    </source>
</evidence>
<dbReference type="Pfam" id="PF23598">
    <property type="entry name" value="LRR_14"/>
    <property type="match status" value="1"/>
</dbReference>
<gene>
    <name evidence="5" type="ORF">TIFTF001_002041</name>
</gene>
<protein>
    <submittedName>
        <fullName evidence="5">Uncharacterized protein</fullName>
    </submittedName>
</protein>
<proteinExistence type="predicted"/>
<evidence type="ECO:0000313" key="5">
    <source>
        <dbReference type="EMBL" id="GMN28414.1"/>
    </source>
</evidence>
<feature type="domain" description="C-JID" evidence="3">
    <location>
        <begin position="194"/>
        <end position="336"/>
    </location>
</feature>
<comment type="caution">
    <text evidence="5">The sequence shown here is derived from an EMBL/GenBank/DDBJ whole genome shotgun (WGS) entry which is preliminary data.</text>
</comment>
<dbReference type="InterPro" id="IPR032675">
    <property type="entry name" value="LRR_dom_sf"/>
</dbReference>
<dbReference type="AlphaFoldDB" id="A0AA87Z8Y5"/>
<dbReference type="InterPro" id="IPR055414">
    <property type="entry name" value="LRR_R13L4/SHOC2-like"/>
</dbReference>
<dbReference type="Pfam" id="PF20160">
    <property type="entry name" value="C-JID"/>
    <property type="match status" value="1"/>
</dbReference>
<sequence length="403" mass="46343">MNLKKIDLSHSKHLIEVPDLSKAPNIEILDLEGCSSIDKLPELPRNLIYLELSDSNIMEVPEWLGLLSSLQRLDLVGTFIKEMPPSIKELSNLVYLDVSNCKNLRSLPELPLSLEFFSVQGCTSLVTVPSSRTALTHGWDQLQGFGRFFFFNCLKLDRNSRNNIMDDGQLRILRAATMSWSKQASRYSFAISCFGSEIPTWFNCRSEGSSVHIKLPPHWGNTNFMGFAMSVVASFEDYDFDEYWFHLQCKTLFKTESGEISKFDFMLVDLGGREDNKFINSDHVFLLYWYGPEDVEKQRTFTEASFSFYPVDKRNNRPISSCKVKNCGMHLLYVEHAEEFGFINNHHEHGNSDVVTDQARTSGNGIVSTEEEAEQDDEEPHLQVRYERRSTFCDCFSFLSRFL</sequence>
<dbReference type="PANTHER" id="PTHR47186">
    <property type="entry name" value="LEUCINE-RICH REPEAT-CONTAINING PROTEIN 57"/>
    <property type="match status" value="1"/>
</dbReference>
<dbReference type="Proteomes" id="UP001187192">
    <property type="component" value="Unassembled WGS sequence"/>
</dbReference>
<dbReference type="EMBL" id="BTGU01000002">
    <property type="protein sequence ID" value="GMN28414.1"/>
    <property type="molecule type" value="Genomic_DNA"/>
</dbReference>
<dbReference type="PANTHER" id="PTHR47186:SF3">
    <property type="entry name" value="OS09G0267800 PROTEIN"/>
    <property type="match status" value="1"/>
</dbReference>
<evidence type="ECO:0000259" key="4">
    <source>
        <dbReference type="Pfam" id="PF23598"/>
    </source>
</evidence>
<evidence type="ECO:0000259" key="3">
    <source>
        <dbReference type="Pfam" id="PF20160"/>
    </source>
</evidence>
<dbReference type="Gene3D" id="3.80.10.10">
    <property type="entry name" value="Ribonuclease Inhibitor"/>
    <property type="match status" value="1"/>
</dbReference>